<dbReference type="PROSITE" id="PS51635">
    <property type="entry name" value="PNPLA"/>
    <property type="match status" value="1"/>
</dbReference>
<comment type="caution">
    <text evidence="5">Lacks conserved residue(s) required for the propagation of feature annotation.</text>
</comment>
<feature type="domain" description="PNPLA" evidence="7">
    <location>
        <begin position="217"/>
        <end position="415"/>
    </location>
</feature>
<evidence type="ECO:0000256" key="1">
    <source>
        <dbReference type="ARBA" id="ARBA00002682"/>
    </source>
</evidence>
<feature type="region of interest" description="Disordered" evidence="6">
    <location>
        <begin position="606"/>
        <end position="771"/>
    </location>
</feature>
<dbReference type="PANTHER" id="PTHR14226">
    <property type="entry name" value="NEUROPATHY TARGET ESTERASE/SWISS CHEESE D.MELANOGASTER"/>
    <property type="match status" value="1"/>
</dbReference>
<organism evidence="8 9">
    <name type="scientific">Lentithecium fluviatile CBS 122367</name>
    <dbReference type="NCBI Taxonomy" id="1168545"/>
    <lineage>
        <taxon>Eukaryota</taxon>
        <taxon>Fungi</taxon>
        <taxon>Dikarya</taxon>
        <taxon>Ascomycota</taxon>
        <taxon>Pezizomycotina</taxon>
        <taxon>Dothideomycetes</taxon>
        <taxon>Pleosporomycetidae</taxon>
        <taxon>Pleosporales</taxon>
        <taxon>Massarineae</taxon>
        <taxon>Lentitheciaceae</taxon>
        <taxon>Lentithecium</taxon>
    </lineage>
</organism>
<dbReference type="InterPro" id="IPR021771">
    <property type="entry name" value="Triacylglycerol_lipase_N"/>
</dbReference>
<feature type="compositionally biased region" description="Acidic residues" evidence="6">
    <location>
        <begin position="670"/>
        <end position="684"/>
    </location>
</feature>
<keyword evidence="9" id="KW-1185">Reference proteome</keyword>
<feature type="short sequence motif" description="GXGXXG" evidence="5">
    <location>
        <begin position="221"/>
        <end position="226"/>
    </location>
</feature>
<comment type="function">
    <text evidence="1">Probable lipid hydrolase.</text>
</comment>
<feature type="compositionally biased region" description="Polar residues" evidence="6">
    <location>
        <begin position="647"/>
        <end position="669"/>
    </location>
</feature>
<dbReference type="CDD" id="cd07230">
    <property type="entry name" value="Pat_TGL4-5_like"/>
    <property type="match status" value="1"/>
</dbReference>
<evidence type="ECO:0000256" key="3">
    <source>
        <dbReference type="ARBA" id="ARBA00022963"/>
    </source>
</evidence>
<dbReference type="InterPro" id="IPR016035">
    <property type="entry name" value="Acyl_Trfase/lysoPLipase"/>
</dbReference>
<evidence type="ECO:0000259" key="7">
    <source>
        <dbReference type="PROSITE" id="PS51635"/>
    </source>
</evidence>
<feature type="short sequence motif" description="GXSXG" evidence="5">
    <location>
        <begin position="248"/>
        <end position="252"/>
    </location>
</feature>
<dbReference type="GO" id="GO:0016042">
    <property type="term" value="P:lipid catabolic process"/>
    <property type="evidence" value="ECO:0007669"/>
    <property type="project" value="UniProtKB-UniRule"/>
</dbReference>
<dbReference type="PANTHER" id="PTHR14226:SF10">
    <property type="entry name" value="TRIACYLGLYCEROL LIPASE 4-RELATED"/>
    <property type="match status" value="1"/>
</dbReference>
<evidence type="ECO:0000313" key="8">
    <source>
        <dbReference type="EMBL" id="KAF2691855.1"/>
    </source>
</evidence>
<evidence type="ECO:0000313" key="9">
    <source>
        <dbReference type="Proteomes" id="UP000799291"/>
    </source>
</evidence>
<feature type="compositionally biased region" description="Pro residues" evidence="6">
    <location>
        <begin position="755"/>
        <end position="765"/>
    </location>
</feature>
<dbReference type="Pfam" id="PF01734">
    <property type="entry name" value="Patatin"/>
    <property type="match status" value="1"/>
</dbReference>
<dbReference type="Gene3D" id="3.40.1090.10">
    <property type="entry name" value="Cytosolic phospholipase A2 catalytic domain"/>
    <property type="match status" value="1"/>
</dbReference>
<accession>A0A6G1JP06</accession>
<gene>
    <name evidence="8" type="ORF">K458DRAFT_473535</name>
</gene>
<keyword evidence="4 5" id="KW-0443">Lipid metabolism</keyword>
<dbReference type="InterPro" id="IPR002641">
    <property type="entry name" value="PNPLA_dom"/>
</dbReference>
<evidence type="ECO:0000256" key="6">
    <source>
        <dbReference type="SAM" id="MobiDB-lite"/>
    </source>
</evidence>
<feature type="compositionally biased region" description="Pro residues" evidence="6">
    <location>
        <begin position="691"/>
        <end position="700"/>
    </location>
</feature>
<dbReference type="AlphaFoldDB" id="A0A6G1JP06"/>
<feature type="compositionally biased region" description="Polar residues" evidence="6">
    <location>
        <begin position="708"/>
        <end position="724"/>
    </location>
</feature>
<name>A0A6G1JP06_9PLEO</name>
<feature type="region of interest" description="Disordered" evidence="6">
    <location>
        <begin position="823"/>
        <end position="873"/>
    </location>
</feature>
<feature type="active site" description="Proton acceptor" evidence="5">
    <location>
        <position position="402"/>
    </location>
</feature>
<feature type="compositionally biased region" description="Polar residues" evidence="6">
    <location>
        <begin position="731"/>
        <end position="745"/>
    </location>
</feature>
<keyword evidence="3 5" id="KW-0442">Lipid degradation</keyword>
<dbReference type="Pfam" id="PF11815">
    <property type="entry name" value="DUF3336"/>
    <property type="match status" value="1"/>
</dbReference>
<dbReference type="GO" id="GO:0006641">
    <property type="term" value="P:triglyceride metabolic process"/>
    <property type="evidence" value="ECO:0007669"/>
    <property type="project" value="UniProtKB-ARBA"/>
</dbReference>
<evidence type="ECO:0000256" key="4">
    <source>
        <dbReference type="ARBA" id="ARBA00023098"/>
    </source>
</evidence>
<dbReference type="Proteomes" id="UP000799291">
    <property type="component" value="Unassembled WGS sequence"/>
</dbReference>
<dbReference type="GO" id="GO:0004806">
    <property type="term" value="F:triacylglycerol lipase activity"/>
    <property type="evidence" value="ECO:0007669"/>
    <property type="project" value="InterPro"/>
</dbReference>
<evidence type="ECO:0000256" key="5">
    <source>
        <dbReference type="PROSITE-ProRule" id="PRU01161"/>
    </source>
</evidence>
<reference evidence="8" key="1">
    <citation type="journal article" date="2020" name="Stud. Mycol.">
        <title>101 Dothideomycetes genomes: a test case for predicting lifestyles and emergence of pathogens.</title>
        <authorList>
            <person name="Haridas S."/>
            <person name="Albert R."/>
            <person name="Binder M."/>
            <person name="Bloem J."/>
            <person name="Labutti K."/>
            <person name="Salamov A."/>
            <person name="Andreopoulos B."/>
            <person name="Baker S."/>
            <person name="Barry K."/>
            <person name="Bills G."/>
            <person name="Bluhm B."/>
            <person name="Cannon C."/>
            <person name="Castanera R."/>
            <person name="Culley D."/>
            <person name="Daum C."/>
            <person name="Ezra D."/>
            <person name="Gonzalez J."/>
            <person name="Henrissat B."/>
            <person name="Kuo A."/>
            <person name="Liang C."/>
            <person name="Lipzen A."/>
            <person name="Lutzoni F."/>
            <person name="Magnuson J."/>
            <person name="Mondo S."/>
            <person name="Nolan M."/>
            <person name="Ohm R."/>
            <person name="Pangilinan J."/>
            <person name="Park H.-J."/>
            <person name="Ramirez L."/>
            <person name="Alfaro M."/>
            <person name="Sun H."/>
            <person name="Tritt A."/>
            <person name="Yoshinaga Y."/>
            <person name="Zwiers L.-H."/>
            <person name="Turgeon B."/>
            <person name="Goodwin S."/>
            <person name="Spatafora J."/>
            <person name="Crous P."/>
            <person name="Grigoriev I."/>
        </authorList>
    </citation>
    <scope>NUCLEOTIDE SEQUENCE</scope>
    <source>
        <strain evidence="8">CBS 122367</strain>
    </source>
</reference>
<feature type="active site" description="Nucleophile" evidence="5">
    <location>
        <position position="250"/>
    </location>
</feature>
<dbReference type="SUPFAM" id="SSF52151">
    <property type="entry name" value="FabD/lysophospholipase-like"/>
    <property type="match status" value="1"/>
</dbReference>
<keyword evidence="2 5" id="KW-0378">Hydrolase</keyword>
<dbReference type="InterPro" id="IPR050301">
    <property type="entry name" value="NTE"/>
</dbReference>
<protein>
    <submittedName>
        <fullName evidence="8">Patatin-domain-containing protein</fullName>
    </submittedName>
</protein>
<dbReference type="OrthoDB" id="10049244at2759"/>
<dbReference type="EMBL" id="MU005569">
    <property type="protein sequence ID" value="KAF2691855.1"/>
    <property type="molecule type" value="Genomic_DNA"/>
</dbReference>
<sequence>MSFVSDTVFASSARLHEGRGGAAGGNAVKGAGQSSGGLFTPLFQLVKNPYGTIVGAPAAPENPTVNENEARKQLLYLRMKDAESYEEWKAAASELDTLEGNDDWKNEDDSLEYDAALVRARLEELDEARTNCDVKRMMFLIRTTLARALGGMGDLRLYKHSHIGTKKLIEQYIESAVQTLAALPDVVAKQGDNCPLKDYMVYEELLRTRQSFGRTALLLSGGGTFGMNHIGVVKCLWELRLLPRIISGASAGSIVCAILCSKTDEEMPAVLHDFCHGDLAVFEEAGKAESVMDKVARFMKYGSLYDISHLERVMKIMLGDTTFQESYNRTQRVLNITVSSASVYELPRLLNYATAPDVLIWSAVCASCSVPFVFNAASLMAKDRITGKAVVWDPTPNEGWIDGSVDNDLPMNRLAEMFCVNHFIVSQVNPHVVPFLAKEEEALGAAVQQNAAISTGPGWMHNLAAFAKGEALHRLDMLAEIGVFPNAVTKARSVLNQRYSGDITIFPTISYTNFPKILTNPTTEYMLRSMRNGEQATWPKVSRVQNHVAVELALDKTINKMASRVVFSPNQVNLRLLNFTRPSAPNSEGSRNRRLNKSEHFINLRGQQAPAEQMAEPSFARRHSPHLKLPQQPTAKPHSFPNDPKDATQSSNFSKHSYSTADAVSTDQDSSPDEDLSSNDESDTSEIISSPSPPCSPPRGPELWPSARQVSRSNPSTPFLSSTAYGHRHNPSISARMMSSGTPSSPELRYKRLFHPPPGTPPPGSPRMRPDYQHEIRKSLQPLTEITTVKETMSPLGLQKSPPPADMFGTDIFDEHTVRAFNPPVFSPAMSPRMTRDGAGANKPRLAQRQQNELDVAQPDDQSETAQGLGLGLGFDYSGTRGMMLRRQQSRSSGFSN</sequence>
<proteinExistence type="predicted"/>
<evidence type="ECO:0000256" key="2">
    <source>
        <dbReference type="ARBA" id="ARBA00022801"/>
    </source>
</evidence>